<dbReference type="Pfam" id="PF00106">
    <property type="entry name" value="adh_short"/>
    <property type="match status" value="1"/>
</dbReference>
<dbReference type="GO" id="GO:0016491">
    <property type="term" value="F:oxidoreductase activity"/>
    <property type="evidence" value="ECO:0007669"/>
    <property type="project" value="TreeGrafter"/>
</dbReference>
<gene>
    <name evidence="2" type="ORF">P5673_008255</name>
</gene>
<dbReference type="Gene3D" id="3.40.50.720">
    <property type="entry name" value="NAD(P)-binding Rossmann-like Domain"/>
    <property type="match status" value="1"/>
</dbReference>
<keyword evidence="3" id="KW-1185">Reference proteome</keyword>
<reference evidence="2" key="1">
    <citation type="journal article" date="2023" name="G3 (Bethesda)">
        <title>Whole genome assembly and annotation of the endangered Caribbean coral Acropora cervicornis.</title>
        <authorList>
            <person name="Selwyn J.D."/>
            <person name="Vollmer S.V."/>
        </authorList>
    </citation>
    <scope>NUCLEOTIDE SEQUENCE</scope>
    <source>
        <strain evidence="2">K2</strain>
    </source>
</reference>
<proteinExistence type="predicted"/>
<feature type="transmembrane region" description="Helical" evidence="1">
    <location>
        <begin position="12"/>
        <end position="31"/>
    </location>
</feature>
<keyword evidence="1" id="KW-0812">Transmembrane</keyword>
<dbReference type="InterPro" id="IPR002347">
    <property type="entry name" value="SDR_fam"/>
</dbReference>
<dbReference type="PANTHER" id="PTHR43313:SF50">
    <property type="entry name" value="GH26015P"/>
    <property type="match status" value="1"/>
</dbReference>
<comment type="caution">
    <text evidence="2">The sequence shown here is derived from an EMBL/GenBank/DDBJ whole genome shotgun (WGS) entry which is preliminary data.</text>
</comment>
<reference evidence="2" key="2">
    <citation type="journal article" date="2023" name="Science">
        <title>Genomic signatures of disease resistance in endangered staghorn corals.</title>
        <authorList>
            <person name="Vollmer S.V."/>
            <person name="Selwyn J.D."/>
            <person name="Despard B.A."/>
            <person name="Roesel C.L."/>
        </authorList>
    </citation>
    <scope>NUCLEOTIDE SEQUENCE</scope>
    <source>
        <strain evidence="2">K2</strain>
    </source>
</reference>
<dbReference type="GO" id="GO:0008202">
    <property type="term" value="P:steroid metabolic process"/>
    <property type="evidence" value="ECO:0007669"/>
    <property type="project" value="TreeGrafter"/>
</dbReference>
<dbReference type="InterPro" id="IPR036291">
    <property type="entry name" value="NAD(P)-bd_dom_sf"/>
</dbReference>
<organism evidence="2 3">
    <name type="scientific">Acropora cervicornis</name>
    <name type="common">Staghorn coral</name>
    <dbReference type="NCBI Taxonomy" id="6130"/>
    <lineage>
        <taxon>Eukaryota</taxon>
        <taxon>Metazoa</taxon>
        <taxon>Cnidaria</taxon>
        <taxon>Anthozoa</taxon>
        <taxon>Hexacorallia</taxon>
        <taxon>Scleractinia</taxon>
        <taxon>Astrocoeniina</taxon>
        <taxon>Acroporidae</taxon>
        <taxon>Acropora</taxon>
    </lineage>
</organism>
<evidence type="ECO:0000313" key="3">
    <source>
        <dbReference type="Proteomes" id="UP001249851"/>
    </source>
</evidence>
<dbReference type="EMBL" id="JARQWQ010000014">
    <property type="protein sequence ID" value="KAK2567440.1"/>
    <property type="molecule type" value="Genomic_DNA"/>
</dbReference>
<evidence type="ECO:0000256" key="1">
    <source>
        <dbReference type="SAM" id="Phobius"/>
    </source>
</evidence>
<dbReference type="PANTHER" id="PTHR43313">
    <property type="entry name" value="SHORT-CHAIN DEHYDROGENASE/REDUCTASE FAMILY 9C"/>
    <property type="match status" value="1"/>
</dbReference>
<dbReference type="Proteomes" id="UP001249851">
    <property type="component" value="Unassembled WGS sequence"/>
</dbReference>
<name>A0AAD9VB33_ACRCE</name>
<keyword evidence="1" id="KW-1133">Transmembrane helix</keyword>
<sequence>MDFRDLNSLPSLLVLILIAFLSIYLVSCLFGRKKIDIKGKYVLITGCDTGFGRATAIKLDKMGACVLATCLTKEGEKSLKSEASDKLKTFQMDVTNSKQIKDVYEEIKTAISPDGLWGLVNNAGILCLAPIEWSPLEDFKRTADVNIWGMIDVTKTFLPLLKMSKGRVEMQPWGMKVIVLEPGFFATKLSAPEALERDLRKGWNYISKDLKKDYGEGYLKRAIQKVTNYRALSDNSEVVTAIVKGLTSPSPSARYKVGLDSRYMLIPLGSLPAFIADFTFRVLFRPPQARAG</sequence>
<dbReference type="SUPFAM" id="SSF51735">
    <property type="entry name" value="NAD(P)-binding Rossmann-fold domains"/>
    <property type="match status" value="1"/>
</dbReference>
<evidence type="ECO:0000313" key="2">
    <source>
        <dbReference type="EMBL" id="KAK2567440.1"/>
    </source>
</evidence>
<keyword evidence="1" id="KW-0472">Membrane</keyword>
<accession>A0AAD9VB33</accession>
<dbReference type="AlphaFoldDB" id="A0AAD9VB33"/>
<protein>
    <submittedName>
        <fullName evidence="2">Dehydrogenase/reductase SDR family member 9</fullName>
    </submittedName>
</protein>